<keyword evidence="1" id="KW-0812">Transmembrane</keyword>
<accession>A0A644V0Q7</accession>
<protein>
    <recommendedName>
        <fullName evidence="3">Trep_Strep domain-containing protein</fullName>
    </recommendedName>
</protein>
<dbReference type="AlphaFoldDB" id="A0A644V0Q7"/>
<feature type="transmembrane region" description="Helical" evidence="1">
    <location>
        <begin position="174"/>
        <end position="194"/>
    </location>
</feature>
<evidence type="ECO:0000313" key="2">
    <source>
        <dbReference type="EMBL" id="MPL84585.1"/>
    </source>
</evidence>
<gene>
    <name evidence="2" type="ORF">SDC9_30550</name>
</gene>
<evidence type="ECO:0008006" key="3">
    <source>
        <dbReference type="Google" id="ProtNLM"/>
    </source>
</evidence>
<comment type="caution">
    <text evidence="2">The sequence shown here is derived from an EMBL/GenBank/DDBJ whole genome shotgun (WGS) entry which is preliminary data.</text>
</comment>
<dbReference type="InterPro" id="IPR011733">
    <property type="entry name" value="CHP02185_IM"/>
</dbReference>
<keyword evidence="1" id="KW-1133">Transmembrane helix</keyword>
<reference evidence="2" key="1">
    <citation type="submission" date="2019-08" db="EMBL/GenBank/DDBJ databases">
        <authorList>
            <person name="Kucharzyk K."/>
            <person name="Murdoch R.W."/>
            <person name="Higgins S."/>
            <person name="Loffler F."/>
        </authorList>
    </citation>
    <scope>NUCLEOTIDE SEQUENCE</scope>
</reference>
<sequence>MIYYLFRIALFTGDKLNEKLNIKDLINVGIFTAIYIIVVFAVGMIGYIPLFLVILPILVPIVGGIPFMLFITKVKKFGMVTIMALLVGLIMFISGHTWIPILTFLIFGILSDLIMKSGNYQSSIKSIIGFAVFSIGIMGNMLPLWVMRDSFLSYLNSGMGVEYANVIATITPPWAFFVLIIGAFIGGILGAIIGKKVLKKHFKRANIA</sequence>
<feature type="transmembrane region" description="Helical" evidence="1">
    <location>
        <begin position="127"/>
        <end position="146"/>
    </location>
</feature>
<name>A0A644V0Q7_9ZZZZ</name>
<feature type="transmembrane region" description="Helical" evidence="1">
    <location>
        <begin position="99"/>
        <end position="115"/>
    </location>
</feature>
<keyword evidence="1" id="KW-0472">Membrane</keyword>
<proteinExistence type="predicted"/>
<organism evidence="2">
    <name type="scientific">bioreactor metagenome</name>
    <dbReference type="NCBI Taxonomy" id="1076179"/>
    <lineage>
        <taxon>unclassified sequences</taxon>
        <taxon>metagenomes</taxon>
        <taxon>ecological metagenomes</taxon>
    </lineage>
</organism>
<dbReference type="Pfam" id="PF09605">
    <property type="entry name" value="Trep_Strep"/>
    <property type="match status" value="1"/>
</dbReference>
<feature type="transmembrane region" description="Helical" evidence="1">
    <location>
        <begin position="25"/>
        <end position="45"/>
    </location>
</feature>
<dbReference type="EMBL" id="VSSQ01000191">
    <property type="protein sequence ID" value="MPL84585.1"/>
    <property type="molecule type" value="Genomic_DNA"/>
</dbReference>
<evidence type="ECO:0000256" key="1">
    <source>
        <dbReference type="SAM" id="Phobius"/>
    </source>
</evidence>
<feature type="transmembrane region" description="Helical" evidence="1">
    <location>
        <begin position="51"/>
        <end position="70"/>
    </location>
</feature>
<dbReference type="NCBIfam" id="TIGR02185">
    <property type="entry name" value="Trep_Strep"/>
    <property type="match status" value="1"/>
</dbReference>
<feature type="transmembrane region" description="Helical" evidence="1">
    <location>
        <begin position="77"/>
        <end position="93"/>
    </location>
</feature>